<proteinExistence type="predicted"/>
<keyword evidence="5 6" id="KW-0472">Membrane</keyword>
<dbReference type="Pfam" id="PF09451">
    <property type="entry name" value="ATG27"/>
    <property type="match status" value="1"/>
</dbReference>
<dbReference type="Gramene" id="ERN09018">
    <property type="protein sequence ID" value="ERN09018"/>
    <property type="gene ID" value="AMTR_s00153p00085570"/>
</dbReference>
<feature type="signal peptide" evidence="7">
    <location>
        <begin position="1"/>
        <end position="26"/>
    </location>
</feature>
<dbReference type="HOGENOM" id="CLU_080293_0_0_1"/>
<dbReference type="Proteomes" id="UP000017836">
    <property type="component" value="Unassembled WGS sequence"/>
</dbReference>
<evidence type="ECO:0000256" key="1">
    <source>
        <dbReference type="ARBA" id="ARBA00004167"/>
    </source>
</evidence>
<dbReference type="OMA" id="WGWFGTF"/>
<keyword evidence="9" id="KW-1185">Reference proteome</keyword>
<dbReference type="InterPro" id="IPR018939">
    <property type="entry name" value="Autophagy-rel_prot_27"/>
</dbReference>
<comment type="subcellular location">
    <subcellularLocation>
        <location evidence="1">Membrane</location>
        <topology evidence="1">Single-pass membrane protein</topology>
    </subcellularLocation>
</comment>
<evidence type="ECO:0000256" key="5">
    <source>
        <dbReference type="ARBA" id="ARBA00023136"/>
    </source>
</evidence>
<dbReference type="PANTHER" id="PTHR15071:SF0">
    <property type="entry name" value="MANNOSE 6-PHOSPHATE RECEPTOR-LIKE PROTEIN 1"/>
    <property type="match status" value="1"/>
</dbReference>
<keyword evidence="2 6" id="KW-0812">Transmembrane</keyword>
<dbReference type="AlphaFoldDB" id="W1PLT8"/>
<dbReference type="GO" id="GO:0000139">
    <property type="term" value="C:Golgi membrane"/>
    <property type="evidence" value="ECO:0007669"/>
    <property type="project" value="UniProtKB-SubCell"/>
</dbReference>
<dbReference type="OrthoDB" id="29460at2759"/>
<feature type="transmembrane region" description="Helical" evidence="6">
    <location>
        <begin position="202"/>
        <end position="222"/>
    </location>
</feature>
<evidence type="ECO:0008006" key="10">
    <source>
        <dbReference type="Google" id="ProtNLM"/>
    </source>
</evidence>
<evidence type="ECO:0000313" key="9">
    <source>
        <dbReference type="Proteomes" id="UP000017836"/>
    </source>
</evidence>
<evidence type="ECO:0000256" key="4">
    <source>
        <dbReference type="ARBA" id="ARBA00022989"/>
    </source>
</evidence>
<evidence type="ECO:0000256" key="7">
    <source>
        <dbReference type="SAM" id="SignalP"/>
    </source>
</evidence>
<sequence>MGSAANVLVTHILPFILSLRVALASANTCEFSMLDQNKLYNFSLASPIKNYPHGVLSEDGFYVVALNGTILWFQLCDRMLFNHNPPRCFRCEGCDGSLYCGARCSALVAENIAGYHVCRAIGRASNSVITLLDRKDPHKGVIVRMTASSYNSNCSLSVSVVCDTNRALGPNSLELLGTCDYATVLRHPAGCAKVISLDGNEWGWFGTLITIIVCLFGAYFLVGMVYRFFFLGIQGVEVVPNLEFWLSLPRRSQNLVGAIWRRTGRQAQASRSSYSTLNF</sequence>
<dbReference type="EMBL" id="KI393119">
    <property type="protein sequence ID" value="ERN09018.1"/>
    <property type="molecule type" value="Genomic_DNA"/>
</dbReference>
<evidence type="ECO:0000256" key="6">
    <source>
        <dbReference type="SAM" id="Phobius"/>
    </source>
</evidence>
<evidence type="ECO:0000256" key="2">
    <source>
        <dbReference type="ARBA" id="ARBA00022692"/>
    </source>
</evidence>
<evidence type="ECO:0000313" key="8">
    <source>
        <dbReference type="EMBL" id="ERN09018.1"/>
    </source>
</evidence>
<keyword evidence="4 6" id="KW-1133">Transmembrane helix</keyword>
<dbReference type="eggNOG" id="ENOG502QUYE">
    <property type="taxonomic scope" value="Eukaryota"/>
</dbReference>
<protein>
    <recommendedName>
        <fullName evidence="10">Autophagy-related protein 27</fullName>
    </recommendedName>
</protein>
<organism evidence="8 9">
    <name type="scientific">Amborella trichopoda</name>
    <dbReference type="NCBI Taxonomy" id="13333"/>
    <lineage>
        <taxon>Eukaryota</taxon>
        <taxon>Viridiplantae</taxon>
        <taxon>Streptophyta</taxon>
        <taxon>Embryophyta</taxon>
        <taxon>Tracheophyta</taxon>
        <taxon>Spermatophyta</taxon>
        <taxon>Magnoliopsida</taxon>
        <taxon>Amborellales</taxon>
        <taxon>Amborellaceae</taxon>
        <taxon>Amborella</taxon>
    </lineage>
</organism>
<feature type="chain" id="PRO_5004807475" description="Autophagy-related protein 27" evidence="7">
    <location>
        <begin position="27"/>
        <end position="279"/>
    </location>
</feature>
<keyword evidence="3 7" id="KW-0732">Signal</keyword>
<name>W1PLT8_AMBTC</name>
<accession>W1PLT8</accession>
<evidence type="ECO:0000256" key="3">
    <source>
        <dbReference type="ARBA" id="ARBA00022729"/>
    </source>
</evidence>
<reference evidence="9" key="1">
    <citation type="journal article" date="2013" name="Science">
        <title>The Amborella genome and the evolution of flowering plants.</title>
        <authorList>
            <consortium name="Amborella Genome Project"/>
        </authorList>
    </citation>
    <scope>NUCLEOTIDE SEQUENCE [LARGE SCALE GENOMIC DNA]</scope>
</reference>
<gene>
    <name evidence="8" type="ORF">AMTR_s00153p00085570</name>
</gene>
<dbReference type="PANTHER" id="PTHR15071">
    <property type="entry name" value="MANNOSE-6-PHOSPHATE RECEPTOR FAMILY MEMBER"/>
    <property type="match status" value="1"/>
</dbReference>